<evidence type="ECO:0000313" key="3">
    <source>
        <dbReference type="Proteomes" id="UP001347796"/>
    </source>
</evidence>
<evidence type="ECO:0000256" key="1">
    <source>
        <dbReference type="SAM" id="MobiDB-lite"/>
    </source>
</evidence>
<feature type="region of interest" description="Disordered" evidence="1">
    <location>
        <begin position="1"/>
        <end position="23"/>
    </location>
</feature>
<gene>
    <name evidence="2" type="ORF">SNE40_004719</name>
</gene>
<comment type="caution">
    <text evidence="2">The sequence shown here is derived from an EMBL/GenBank/DDBJ whole genome shotgun (WGS) entry which is preliminary data.</text>
</comment>
<organism evidence="2 3">
    <name type="scientific">Patella caerulea</name>
    <name type="common">Rayed Mediterranean limpet</name>
    <dbReference type="NCBI Taxonomy" id="87958"/>
    <lineage>
        <taxon>Eukaryota</taxon>
        <taxon>Metazoa</taxon>
        <taxon>Spiralia</taxon>
        <taxon>Lophotrochozoa</taxon>
        <taxon>Mollusca</taxon>
        <taxon>Gastropoda</taxon>
        <taxon>Patellogastropoda</taxon>
        <taxon>Patelloidea</taxon>
        <taxon>Patellidae</taxon>
        <taxon>Patella</taxon>
    </lineage>
</organism>
<name>A0AAN8K9E5_PATCE</name>
<dbReference type="EMBL" id="JAZGQO010000003">
    <property type="protein sequence ID" value="KAK6188571.1"/>
    <property type="molecule type" value="Genomic_DNA"/>
</dbReference>
<keyword evidence="3" id="KW-1185">Reference proteome</keyword>
<protein>
    <submittedName>
        <fullName evidence="2">Uncharacterized protein</fullName>
    </submittedName>
</protein>
<sequence>MGFRDGACDDDDFGPYNDFNDGRDDPCGVDVSSNFNYHHREAFSDAGHFTCTHYVVDSGFSYWFVDDVYFAVSYDYKREFRRCNYHHKPGFSRGVTKMKNCNSATI</sequence>
<evidence type="ECO:0000313" key="2">
    <source>
        <dbReference type="EMBL" id="KAK6188571.1"/>
    </source>
</evidence>
<dbReference type="AlphaFoldDB" id="A0AAN8K9E5"/>
<dbReference type="Proteomes" id="UP001347796">
    <property type="component" value="Unassembled WGS sequence"/>
</dbReference>
<proteinExistence type="predicted"/>
<accession>A0AAN8K9E5</accession>
<reference evidence="2 3" key="1">
    <citation type="submission" date="2024-01" db="EMBL/GenBank/DDBJ databases">
        <title>The genome of the rayed Mediterranean limpet Patella caerulea (Linnaeus, 1758).</title>
        <authorList>
            <person name="Anh-Thu Weber A."/>
            <person name="Halstead-Nussloch G."/>
        </authorList>
    </citation>
    <scope>NUCLEOTIDE SEQUENCE [LARGE SCALE GENOMIC DNA]</scope>
    <source>
        <strain evidence="2">AATW-2023a</strain>
        <tissue evidence="2">Whole specimen</tissue>
    </source>
</reference>